<sequence length="183" mass="20822">MPSGLKTPSWSWLTIEGPKSFPAIRISSWLNYRLAHVIDSTTQPVTMSKHHIGEVEKETTITLKGYVRRAVRVDGRIKEKGPFHSGGSVHFSEATSPLIYWDDPPADGDAFLFLLIMSYEHRFSSYTHYYGLILSFAHCGENDGKTCDHYRRVGMFRETFRMPQNEGGTRFDEGAQKEVVTIC</sequence>
<dbReference type="Proteomes" id="UP001278500">
    <property type="component" value="Unassembled WGS sequence"/>
</dbReference>
<evidence type="ECO:0000313" key="1">
    <source>
        <dbReference type="EMBL" id="KAK3351915.1"/>
    </source>
</evidence>
<reference evidence="1" key="2">
    <citation type="submission" date="2023-06" db="EMBL/GenBank/DDBJ databases">
        <authorList>
            <consortium name="Lawrence Berkeley National Laboratory"/>
            <person name="Haridas S."/>
            <person name="Hensen N."/>
            <person name="Bonometti L."/>
            <person name="Westerberg I."/>
            <person name="Brannstrom I.O."/>
            <person name="Guillou S."/>
            <person name="Cros-Aarteil S."/>
            <person name="Calhoun S."/>
            <person name="Kuo A."/>
            <person name="Mondo S."/>
            <person name="Pangilinan J."/>
            <person name="Riley R."/>
            <person name="Labutti K."/>
            <person name="Andreopoulos B."/>
            <person name="Lipzen A."/>
            <person name="Chen C."/>
            <person name="Yanf M."/>
            <person name="Daum C."/>
            <person name="Ng V."/>
            <person name="Clum A."/>
            <person name="Steindorff A."/>
            <person name="Ohm R."/>
            <person name="Martin F."/>
            <person name="Silar P."/>
            <person name="Natvig D."/>
            <person name="Lalanne C."/>
            <person name="Gautier V."/>
            <person name="Ament-Velasquez S.L."/>
            <person name="Kruys A."/>
            <person name="Hutchinson M.I."/>
            <person name="Powell A.J."/>
            <person name="Barry K."/>
            <person name="Miller A.N."/>
            <person name="Grigoriev I.V."/>
            <person name="Debuchy R."/>
            <person name="Gladieux P."/>
            <person name="Thoren M.H."/>
            <person name="Johannesson H."/>
        </authorList>
    </citation>
    <scope>NUCLEOTIDE SEQUENCE</scope>
    <source>
        <strain evidence="1">CBS 560.94</strain>
    </source>
</reference>
<gene>
    <name evidence="1" type="ORF">B0H65DRAFT_139440</name>
</gene>
<comment type="caution">
    <text evidence="1">The sequence shown here is derived from an EMBL/GenBank/DDBJ whole genome shotgun (WGS) entry which is preliminary data.</text>
</comment>
<name>A0AAE0JLP7_9PEZI</name>
<protein>
    <submittedName>
        <fullName evidence="1">Uncharacterized protein</fullName>
    </submittedName>
</protein>
<keyword evidence="2" id="KW-1185">Reference proteome</keyword>
<dbReference type="GeneID" id="87858063"/>
<accession>A0AAE0JLP7</accession>
<reference evidence="1" key="1">
    <citation type="journal article" date="2023" name="Mol. Phylogenet. Evol.">
        <title>Genome-scale phylogeny and comparative genomics of the fungal order Sordariales.</title>
        <authorList>
            <person name="Hensen N."/>
            <person name="Bonometti L."/>
            <person name="Westerberg I."/>
            <person name="Brannstrom I.O."/>
            <person name="Guillou S."/>
            <person name="Cros-Aarteil S."/>
            <person name="Calhoun S."/>
            <person name="Haridas S."/>
            <person name="Kuo A."/>
            <person name="Mondo S."/>
            <person name="Pangilinan J."/>
            <person name="Riley R."/>
            <person name="LaButti K."/>
            <person name="Andreopoulos B."/>
            <person name="Lipzen A."/>
            <person name="Chen C."/>
            <person name="Yan M."/>
            <person name="Daum C."/>
            <person name="Ng V."/>
            <person name="Clum A."/>
            <person name="Steindorff A."/>
            <person name="Ohm R.A."/>
            <person name="Martin F."/>
            <person name="Silar P."/>
            <person name="Natvig D.O."/>
            <person name="Lalanne C."/>
            <person name="Gautier V."/>
            <person name="Ament-Velasquez S.L."/>
            <person name="Kruys A."/>
            <person name="Hutchinson M.I."/>
            <person name="Powell A.J."/>
            <person name="Barry K."/>
            <person name="Miller A.N."/>
            <person name="Grigoriev I.V."/>
            <person name="Debuchy R."/>
            <person name="Gladieux P."/>
            <person name="Hiltunen Thoren M."/>
            <person name="Johannesson H."/>
        </authorList>
    </citation>
    <scope>NUCLEOTIDE SEQUENCE</scope>
    <source>
        <strain evidence="1">CBS 560.94</strain>
    </source>
</reference>
<evidence type="ECO:0000313" key="2">
    <source>
        <dbReference type="Proteomes" id="UP001278500"/>
    </source>
</evidence>
<dbReference type="AlphaFoldDB" id="A0AAE0JLP7"/>
<dbReference type="EMBL" id="JAUEPP010000002">
    <property type="protein sequence ID" value="KAK3351915.1"/>
    <property type="molecule type" value="Genomic_DNA"/>
</dbReference>
<organism evidence="1 2">
    <name type="scientific">Neurospora tetraspora</name>
    <dbReference type="NCBI Taxonomy" id="94610"/>
    <lineage>
        <taxon>Eukaryota</taxon>
        <taxon>Fungi</taxon>
        <taxon>Dikarya</taxon>
        <taxon>Ascomycota</taxon>
        <taxon>Pezizomycotina</taxon>
        <taxon>Sordariomycetes</taxon>
        <taxon>Sordariomycetidae</taxon>
        <taxon>Sordariales</taxon>
        <taxon>Sordariaceae</taxon>
        <taxon>Neurospora</taxon>
    </lineage>
</organism>
<dbReference type="RefSeq" id="XP_062685210.1">
    <property type="nucleotide sequence ID" value="XM_062820909.1"/>
</dbReference>
<proteinExistence type="predicted"/>